<comment type="caution">
    <text evidence="4">The sequence shown here is derived from an EMBL/GenBank/DDBJ whole genome shotgun (WGS) entry which is preliminary data.</text>
</comment>
<evidence type="ECO:0000313" key="5">
    <source>
        <dbReference type="Proteomes" id="UP000620124"/>
    </source>
</evidence>
<feature type="transmembrane region" description="Helical" evidence="2">
    <location>
        <begin position="131"/>
        <end position="153"/>
    </location>
</feature>
<feature type="transmembrane region" description="Helical" evidence="2">
    <location>
        <begin position="200"/>
        <end position="221"/>
    </location>
</feature>
<keyword evidence="2" id="KW-1133">Transmembrane helix</keyword>
<feature type="transmembrane region" description="Helical" evidence="2">
    <location>
        <begin position="242"/>
        <end position="264"/>
    </location>
</feature>
<dbReference type="Proteomes" id="UP000620124">
    <property type="component" value="Unassembled WGS sequence"/>
</dbReference>
<reference evidence="4" key="1">
    <citation type="submission" date="2020-05" db="EMBL/GenBank/DDBJ databases">
        <title>Mycena genomes resolve the evolution of fungal bioluminescence.</title>
        <authorList>
            <person name="Tsai I.J."/>
        </authorList>
    </citation>
    <scope>NUCLEOTIDE SEQUENCE</scope>
    <source>
        <strain evidence="4">CCC161011</strain>
    </source>
</reference>
<feature type="transmembrane region" description="Helical" evidence="2">
    <location>
        <begin position="51"/>
        <end position="74"/>
    </location>
</feature>
<feature type="transmembrane region" description="Helical" evidence="2">
    <location>
        <begin position="86"/>
        <end position="111"/>
    </location>
</feature>
<sequence length="330" mass="36411">MPATAMVAQALTSQTHPQGDPDPSDPSKVPKPTSASTMSSVSFNPHTTLGAYQIGVVVSYMLFGVTTTQTYIYYTRFPKDTRGLKALVAGVWVCAGAHALCNGYALYVYTISDHGHPERYFGAPVPRSLEIGIFIYGWVSFIVQGFFGFRIYAFSKKLPISVLVWAMAFLRLLSTVVVFIPESKKTSLPSFSARWEWEATSGWSIGTANDLLITATLVVLLHRKRKDVLKRTAVLMDKLILWTLETGLLTSVTGVIALACFVSMKHNLIFLGFFSLEAQMYSNSLLASINSRETLRAINDREISLALPTQIFSTIVFAEPVKMEAAVTRL</sequence>
<dbReference type="AlphaFoldDB" id="A0A8H7CSG3"/>
<protein>
    <recommendedName>
        <fullName evidence="3">DUF6534 domain-containing protein</fullName>
    </recommendedName>
</protein>
<feature type="transmembrane region" description="Helical" evidence="2">
    <location>
        <begin position="160"/>
        <end position="180"/>
    </location>
</feature>
<dbReference type="PANTHER" id="PTHR40465">
    <property type="entry name" value="CHROMOSOME 1, WHOLE GENOME SHOTGUN SEQUENCE"/>
    <property type="match status" value="1"/>
</dbReference>
<dbReference type="PANTHER" id="PTHR40465:SF1">
    <property type="entry name" value="DUF6534 DOMAIN-CONTAINING PROTEIN"/>
    <property type="match status" value="1"/>
</dbReference>
<dbReference type="InterPro" id="IPR045339">
    <property type="entry name" value="DUF6534"/>
</dbReference>
<feature type="domain" description="DUF6534" evidence="3">
    <location>
        <begin position="207"/>
        <end position="293"/>
    </location>
</feature>
<evidence type="ECO:0000256" key="2">
    <source>
        <dbReference type="SAM" id="Phobius"/>
    </source>
</evidence>
<evidence type="ECO:0000259" key="3">
    <source>
        <dbReference type="Pfam" id="PF20152"/>
    </source>
</evidence>
<dbReference type="OrthoDB" id="2535105at2759"/>
<keyword evidence="2" id="KW-0472">Membrane</keyword>
<name>A0A8H7CSG3_9AGAR</name>
<accession>A0A8H7CSG3</accession>
<dbReference type="Pfam" id="PF20152">
    <property type="entry name" value="DUF6534"/>
    <property type="match status" value="1"/>
</dbReference>
<proteinExistence type="predicted"/>
<evidence type="ECO:0000313" key="4">
    <source>
        <dbReference type="EMBL" id="KAF7348654.1"/>
    </source>
</evidence>
<dbReference type="EMBL" id="JACAZI010000011">
    <property type="protein sequence ID" value="KAF7348654.1"/>
    <property type="molecule type" value="Genomic_DNA"/>
</dbReference>
<organism evidence="4 5">
    <name type="scientific">Mycena venus</name>
    <dbReference type="NCBI Taxonomy" id="2733690"/>
    <lineage>
        <taxon>Eukaryota</taxon>
        <taxon>Fungi</taxon>
        <taxon>Dikarya</taxon>
        <taxon>Basidiomycota</taxon>
        <taxon>Agaricomycotina</taxon>
        <taxon>Agaricomycetes</taxon>
        <taxon>Agaricomycetidae</taxon>
        <taxon>Agaricales</taxon>
        <taxon>Marasmiineae</taxon>
        <taxon>Mycenaceae</taxon>
        <taxon>Mycena</taxon>
    </lineage>
</organism>
<keyword evidence="2" id="KW-0812">Transmembrane</keyword>
<keyword evidence="5" id="KW-1185">Reference proteome</keyword>
<gene>
    <name evidence="4" type="ORF">MVEN_01383800</name>
</gene>
<evidence type="ECO:0000256" key="1">
    <source>
        <dbReference type="SAM" id="MobiDB-lite"/>
    </source>
</evidence>
<feature type="region of interest" description="Disordered" evidence="1">
    <location>
        <begin position="1"/>
        <end position="39"/>
    </location>
</feature>